<feature type="transmembrane region" description="Helical" evidence="1">
    <location>
        <begin position="90"/>
        <end position="111"/>
    </location>
</feature>
<feature type="transmembrane region" description="Helical" evidence="1">
    <location>
        <begin position="12"/>
        <end position="30"/>
    </location>
</feature>
<name>A0ABX7Y963_9ACTN</name>
<keyword evidence="1" id="KW-0472">Membrane</keyword>
<accession>A0ABX7Y963</accession>
<keyword evidence="1" id="KW-0812">Transmembrane</keyword>
<dbReference type="RefSeq" id="WP_212326701.1">
    <property type="nucleotide sequence ID" value="NZ_AP024463.1"/>
</dbReference>
<evidence type="ECO:0000256" key="1">
    <source>
        <dbReference type="SAM" id="Phobius"/>
    </source>
</evidence>
<reference evidence="2 3" key="1">
    <citation type="submission" date="2021-03" db="EMBL/GenBank/DDBJ databases">
        <title>Human Oral Microbial Genomes.</title>
        <authorList>
            <person name="Johnston C.D."/>
            <person name="Chen T."/>
            <person name="Dewhirst F.E."/>
        </authorList>
    </citation>
    <scope>NUCLEOTIDE SEQUENCE [LARGE SCALE GENOMIC DNA]</scope>
    <source>
        <strain evidence="2 3">DSMZ 100122</strain>
    </source>
</reference>
<evidence type="ECO:0000313" key="3">
    <source>
        <dbReference type="Proteomes" id="UP000678513"/>
    </source>
</evidence>
<feature type="transmembrane region" description="Helical" evidence="1">
    <location>
        <begin position="50"/>
        <end position="69"/>
    </location>
</feature>
<gene>
    <name evidence="2" type="ORF">J5A65_06245</name>
</gene>
<keyword evidence="1" id="KW-1133">Transmembrane helix</keyword>
<keyword evidence="3" id="KW-1185">Reference proteome</keyword>
<evidence type="ECO:0008006" key="4">
    <source>
        <dbReference type="Google" id="ProtNLM"/>
    </source>
</evidence>
<proteinExistence type="predicted"/>
<feature type="transmembrane region" description="Helical" evidence="1">
    <location>
        <begin position="192"/>
        <end position="211"/>
    </location>
</feature>
<organism evidence="2 3">
    <name type="scientific">Arachnia rubra</name>
    <dbReference type="NCBI Taxonomy" id="1547448"/>
    <lineage>
        <taxon>Bacteria</taxon>
        <taxon>Bacillati</taxon>
        <taxon>Actinomycetota</taxon>
        <taxon>Actinomycetes</taxon>
        <taxon>Propionibacteriales</taxon>
        <taxon>Propionibacteriaceae</taxon>
        <taxon>Arachnia</taxon>
    </lineage>
</organism>
<dbReference type="EMBL" id="CP072384">
    <property type="protein sequence ID" value="QUC09311.1"/>
    <property type="molecule type" value="Genomic_DNA"/>
</dbReference>
<dbReference type="Proteomes" id="UP000678513">
    <property type="component" value="Chromosome"/>
</dbReference>
<feature type="transmembrane region" description="Helical" evidence="1">
    <location>
        <begin position="143"/>
        <end position="162"/>
    </location>
</feature>
<evidence type="ECO:0000313" key="2">
    <source>
        <dbReference type="EMBL" id="QUC09311.1"/>
    </source>
</evidence>
<feature type="transmembrane region" description="Helical" evidence="1">
    <location>
        <begin position="117"/>
        <end position="136"/>
    </location>
</feature>
<sequence length="215" mass="22322">MGVITAEWRKLWLPGLWLVAAVTTGCSWLLAAMMSGPRGAEQTLQLVPRFAALGLILLGVMAATGEYAGRQVLTTCAAMPCRAQVGVAKLATAAGALLAAALVAVLGLWLLAGAGEWRLPGAAAYLVAMGLLGYAIGLVLRQLVPALTTALVFLVVLPPMLLPYTRLASWLPGAAGADLFAASPEHPVMQSATALAGWVALLWLTALVTWARRDA</sequence>
<protein>
    <recommendedName>
        <fullName evidence="4">ABC transporter permease</fullName>
    </recommendedName>
</protein>